<evidence type="ECO:0000256" key="5">
    <source>
        <dbReference type="ARBA" id="ARBA00022842"/>
    </source>
</evidence>
<evidence type="ECO:0000313" key="8">
    <source>
        <dbReference type="EMBL" id="WRQ86470.1"/>
    </source>
</evidence>
<dbReference type="SUPFAM" id="SSF48576">
    <property type="entry name" value="Terpenoid synthases"/>
    <property type="match status" value="1"/>
</dbReference>
<keyword evidence="3 7" id="KW-0808">Transferase</keyword>
<name>A0ABZ1C4D2_9BACT</name>
<dbReference type="EMBL" id="CP139781">
    <property type="protein sequence ID" value="WRQ86470.1"/>
    <property type="molecule type" value="Genomic_DNA"/>
</dbReference>
<organism evidence="8 9">
    <name type="scientific">Actomonas aquatica</name>
    <dbReference type="NCBI Taxonomy" id="2866162"/>
    <lineage>
        <taxon>Bacteria</taxon>
        <taxon>Pseudomonadati</taxon>
        <taxon>Verrucomicrobiota</taxon>
        <taxon>Opitutia</taxon>
        <taxon>Opitutales</taxon>
        <taxon>Opitutaceae</taxon>
        <taxon>Actomonas</taxon>
    </lineage>
</organism>
<dbReference type="Gene3D" id="1.10.600.10">
    <property type="entry name" value="Farnesyl Diphosphate Synthase"/>
    <property type="match status" value="1"/>
</dbReference>
<evidence type="ECO:0000256" key="7">
    <source>
        <dbReference type="RuleBase" id="RU004466"/>
    </source>
</evidence>
<evidence type="ECO:0000256" key="4">
    <source>
        <dbReference type="ARBA" id="ARBA00022723"/>
    </source>
</evidence>
<comment type="cofactor">
    <cofactor evidence="1">
        <name>Mg(2+)</name>
        <dbReference type="ChEBI" id="CHEBI:18420"/>
    </cofactor>
</comment>
<protein>
    <submittedName>
        <fullName evidence="8">Polyprenyl synthetase family protein</fullName>
    </submittedName>
</protein>
<evidence type="ECO:0000256" key="2">
    <source>
        <dbReference type="ARBA" id="ARBA00006706"/>
    </source>
</evidence>
<dbReference type="Proteomes" id="UP000738431">
    <property type="component" value="Chromosome"/>
</dbReference>
<dbReference type="InterPro" id="IPR033749">
    <property type="entry name" value="Polyprenyl_synt_CS"/>
</dbReference>
<dbReference type="SFLD" id="SFLDS00005">
    <property type="entry name" value="Isoprenoid_Synthase_Type_I"/>
    <property type="match status" value="1"/>
</dbReference>
<dbReference type="PANTHER" id="PTHR43281">
    <property type="entry name" value="FARNESYL DIPHOSPHATE SYNTHASE"/>
    <property type="match status" value="1"/>
</dbReference>
<dbReference type="InterPro" id="IPR000092">
    <property type="entry name" value="Polyprenyl_synt"/>
</dbReference>
<keyword evidence="9" id="KW-1185">Reference proteome</keyword>
<dbReference type="PROSITE" id="PS00723">
    <property type="entry name" value="POLYPRENYL_SYNTHASE_1"/>
    <property type="match status" value="1"/>
</dbReference>
<keyword evidence="6" id="KW-0414">Isoprene biosynthesis</keyword>
<gene>
    <name evidence="8" type="ORF">K1X11_016765</name>
</gene>
<reference evidence="8 9" key="1">
    <citation type="submission" date="2021-08" db="EMBL/GenBank/DDBJ databases">
        <authorList>
            <person name="Zhang D."/>
            <person name="Zhang A."/>
            <person name="Wang L."/>
        </authorList>
    </citation>
    <scope>NUCLEOTIDE SEQUENCE [LARGE SCALE GENOMIC DNA]</scope>
    <source>
        <strain evidence="8 9">WL0086</strain>
    </source>
</reference>
<evidence type="ECO:0000313" key="9">
    <source>
        <dbReference type="Proteomes" id="UP000738431"/>
    </source>
</evidence>
<evidence type="ECO:0000256" key="6">
    <source>
        <dbReference type="ARBA" id="ARBA00023229"/>
    </source>
</evidence>
<accession>A0ABZ1C4D2</accession>
<reference evidence="8 9" key="2">
    <citation type="submission" date="2023-12" db="EMBL/GenBank/DDBJ databases">
        <title>Description of an unclassified Opitutus bacterium of Verrucomicrobiota.</title>
        <authorList>
            <person name="Zhang D.-F."/>
        </authorList>
    </citation>
    <scope>NUCLEOTIDE SEQUENCE [LARGE SCALE GENOMIC DNA]</scope>
    <source>
        <strain evidence="8 9">WL0086</strain>
    </source>
</reference>
<dbReference type="InterPro" id="IPR008949">
    <property type="entry name" value="Isoprenoid_synthase_dom_sf"/>
</dbReference>
<sequence>MVAPVLSLPSADPIVVAMREHTPAGAMTEPRLAAALDQAIGNPGKLVRARLVHAAAMTHGLDEDLALQLACAVEFYHIASLLLDDLPCMDDAQERRGLPCVHLVHGESTTVLASLALINRAYALAGFALAGQPMQVRLAAMGCLDACLGVPGLVGGQARDLAFADSDRSAREIGRIAAAKTGALFWLAIYFPALLAQPDAEEGRRLKALCLYWGLAFQAIDDLGDVGVAGAADALGKTAGRDEALTRPNLAHVLGVPATVRRITRLIGQADRALEELVERRPAWRYLETFHREYFVANASRIVRYTGMVKVPAPQAVAV</sequence>
<keyword evidence="5" id="KW-0460">Magnesium</keyword>
<dbReference type="PANTHER" id="PTHR43281:SF1">
    <property type="entry name" value="FARNESYL DIPHOSPHATE SYNTHASE"/>
    <property type="match status" value="1"/>
</dbReference>
<evidence type="ECO:0000256" key="1">
    <source>
        <dbReference type="ARBA" id="ARBA00001946"/>
    </source>
</evidence>
<keyword evidence="4" id="KW-0479">Metal-binding</keyword>
<dbReference type="RefSeq" id="WP_221031391.1">
    <property type="nucleotide sequence ID" value="NZ_CP139781.1"/>
</dbReference>
<proteinExistence type="inferred from homology"/>
<comment type="similarity">
    <text evidence="2 7">Belongs to the FPP/GGPP synthase family.</text>
</comment>
<evidence type="ECO:0000256" key="3">
    <source>
        <dbReference type="ARBA" id="ARBA00022679"/>
    </source>
</evidence>
<dbReference type="Pfam" id="PF00348">
    <property type="entry name" value="polyprenyl_synt"/>
    <property type="match status" value="1"/>
</dbReference>